<evidence type="ECO:0000313" key="2">
    <source>
        <dbReference type="Proteomes" id="UP001056120"/>
    </source>
</evidence>
<dbReference type="Proteomes" id="UP001056120">
    <property type="component" value="Linkage Group LG09"/>
</dbReference>
<accession>A0ACB9IDY2</accession>
<keyword evidence="2" id="KW-1185">Reference proteome</keyword>
<dbReference type="EMBL" id="CM042026">
    <property type="protein sequence ID" value="KAI3805681.1"/>
    <property type="molecule type" value="Genomic_DNA"/>
</dbReference>
<reference evidence="2" key="1">
    <citation type="journal article" date="2022" name="Mol. Ecol. Resour.">
        <title>The genomes of chicory, endive, great burdock and yacon provide insights into Asteraceae palaeo-polyploidization history and plant inulin production.</title>
        <authorList>
            <person name="Fan W."/>
            <person name="Wang S."/>
            <person name="Wang H."/>
            <person name="Wang A."/>
            <person name="Jiang F."/>
            <person name="Liu H."/>
            <person name="Zhao H."/>
            <person name="Xu D."/>
            <person name="Zhang Y."/>
        </authorList>
    </citation>
    <scope>NUCLEOTIDE SEQUENCE [LARGE SCALE GENOMIC DNA]</scope>
    <source>
        <strain evidence="2">cv. Yunnan</strain>
    </source>
</reference>
<gene>
    <name evidence="1" type="ORF">L1987_28267</name>
</gene>
<evidence type="ECO:0000313" key="1">
    <source>
        <dbReference type="EMBL" id="KAI3805681.1"/>
    </source>
</evidence>
<sequence>MIENQTQMLAHLVQRDRDVRQRLDSHDTLSKNQQSAFQDLQRTVGDIAKSLKDRQGGPSSGSHASVMAVSVRSEQEKEVVVDGSYLIEHDISSPEEARR</sequence>
<name>A0ACB9IDY2_9ASTR</name>
<comment type="caution">
    <text evidence="1">The sequence shown here is derived from an EMBL/GenBank/DDBJ whole genome shotgun (WGS) entry which is preliminary data.</text>
</comment>
<proteinExistence type="predicted"/>
<organism evidence="1 2">
    <name type="scientific">Smallanthus sonchifolius</name>
    <dbReference type="NCBI Taxonomy" id="185202"/>
    <lineage>
        <taxon>Eukaryota</taxon>
        <taxon>Viridiplantae</taxon>
        <taxon>Streptophyta</taxon>
        <taxon>Embryophyta</taxon>
        <taxon>Tracheophyta</taxon>
        <taxon>Spermatophyta</taxon>
        <taxon>Magnoliopsida</taxon>
        <taxon>eudicotyledons</taxon>
        <taxon>Gunneridae</taxon>
        <taxon>Pentapetalae</taxon>
        <taxon>asterids</taxon>
        <taxon>campanulids</taxon>
        <taxon>Asterales</taxon>
        <taxon>Asteraceae</taxon>
        <taxon>Asteroideae</taxon>
        <taxon>Heliantheae alliance</taxon>
        <taxon>Millerieae</taxon>
        <taxon>Smallanthus</taxon>
    </lineage>
</organism>
<reference evidence="1 2" key="2">
    <citation type="journal article" date="2022" name="Mol. Ecol. Resour.">
        <title>The genomes of chicory, endive, great burdock and yacon provide insights into Asteraceae paleo-polyploidization history and plant inulin production.</title>
        <authorList>
            <person name="Fan W."/>
            <person name="Wang S."/>
            <person name="Wang H."/>
            <person name="Wang A."/>
            <person name="Jiang F."/>
            <person name="Liu H."/>
            <person name="Zhao H."/>
            <person name="Xu D."/>
            <person name="Zhang Y."/>
        </authorList>
    </citation>
    <scope>NUCLEOTIDE SEQUENCE [LARGE SCALE GENOMIC DNA]</scope>
    <source>
        <strain evidence="2">cv. Yunnan</strain>
        <tissue evidence="1">Leaves</tissue>
    </source>
</reference>
<protein>
    <submittedName>
        <fullName evidence="1">Uncharacterized protein</fullName>
    </submittedName>
</protein>